<dbReference type="RefSeq" id="WP_378060911.1">
    <property type="nucleotide sequence ID" value="NZ_JBHSIS010000022.1"/>
</dbReference>
<dbReference type="PANTHER" id="PTHR43285:SF2">
    <property type="entry name" value="ANTHRANILATE PHOSPHORIBOSYLTRANSFERASE"/>
    <property type="match status" value="1"/>
</dbReference>
<gene>
    <name evidence="5 8" type="primary">trpD</name>
    <name evidence="8" type="ORF">ACFPCV_33450</name>
</gene>
<comment type="subunit">
    <text evidence="5">Homodimer.</text>
</comment>
<dbReference type="InterPro" id="IPR035902">
    <property type="entry name" value="Nuc_phospho_transferase"/>
</dbReference>
<comment type="caution">
    <text evidence="8">The sequence shown here is derived from an EMBL/GenBank/DDBJ whole genome shotgun (WGS) entry which is preliminary data.</text>
</comment>
<evidence type="ECO:0000313" key="9">
    <source>
        <dbReference type="Proteomes" id="UP001595859"/>
    </source>
</evidence>
<comment type="pathway">
    <text evidence="5">Amino-acid biosynthesis; L-tryptophan biosynthesis; L-tryptophan from chorismate: step 2/5.</text>
</comment>
<feature type="domain" description="Glycosyl transferase family 3 N-terminal" evidence="7">
    <location>
        <begin position="8"/>
        <end position="68"/>
    </location>
</feature>
<keyword evidence="3 5" id="KW-0822">Tryptophan biosynthesis</keyword>
<comment type="similarity">
    <text evidence="5">Belongs to the anthranilate phosphoribosyltransferase family.</text>
</comment>
<evidence type="ECO:0000259" key="6">
    <source>
        <dbReference type="Pfam" id="PF00591"/>
    </source>
</evidence>
<accession>A0ABV9S9L9</accession>
<protein>
    <recommendedName>
        <fullName evidence="5">Anthranilate phosphoribosyltransferase</fullName>
        <ecNumber evidence="5">2.4.2.18</ecNumber>
    </recommendedName>
</protein>
<comment type="cofactor">
    <cofactor evidence="5">
        <name>Mg(2+)</name>
        <dbReference type="ChEBI" id="CHEBI:18420"/>
    </cofactor>
    <text evidence="5">Binds 2 magnesium ions per monomer.</text>
</comment>
<dbReference type="Gene3D" id="3.40.1030.10">
    <property type="entry name" value="Nucleoside phosphorylase/phosphoribosyltransferase catalytic domain"/>
    <property type="match status" value="1"/>
</dbReference>
<feature type="binding site" evidence="5">
    <location>
        <begin position="110"/>
        <end position="118"/>
    </location>
    <ligand>
        <name>5-phospho-alpha-D-ribose 1-diphosphate</name>
        <dbReference type="ChEBI" id="CHEBI:58017"/>
    </ligand>
</feature>
<evidence type="ECO:0000256" key="1">
    <source>
        <dbReference type="ARBA" id="ARBA00022676"/>
    </source>
</evidence>
<dbReference type="Pfam" id="PF02885">
    <property type="entry name" value="Glycos_trans_3N"/>
    <property type="match status" value="1"/>
</dbReference>
<evidence type="ECO:0000256" key="3">
    <source>
        <dbReference type="ARBA" id="ARBA00022822"/>
    </source>
</evidence>
<evidence type="ECO:0000256" key="4">
    <source>
        <dbReference type="ARBA" id="ARBA00023141"/>
    </source>
</evidence>
<feature type="binding site" evidence="5">
    <location>
        <position position="122"/>
    </location>
    <ligand>
        <name>5-phospho-alpha-D-ribose 1-diphosphate</name>
        <dbReference type="ChEBI" id="CHEBI:58017"/>
    </ligand>
</feature>
<dbReference type="InterPro" id="IPR005940">
    <property type="entry name" value="Anthranilate_Pribosyl_Tfrase"/>
</dbReference>
<dbReference type="GO" id="GO:0004048">
    <property type="term" value="F:anthranilate phosphoribosyltransferase activity"/>
    <property type="evidence" value="ECO:0007669"/>
    <property type="project" value="UniProtKB-EC"/>
</dbReference>
<dbReference type="InterPro" id="IPR036320">
    <property type="entry name" value="Glycosyl_Trfase_fam3_N_dom_sf"/>
</dbReference>
<evidence type="ECO:0000259" key="7">
    <source>
        <dbReference type="Pfam" id="PF02885"/>
    </source>
</evidence>
<keyword evidence="5" id="KW-0460">Magnesium</keyword>
<comment type="catalytic activity">
    <reaction evidence="5">
        <text>N-(5-phospho-beta-D-ribosyl)anthranilate + diphosphate = 5-phospho-alpha-D-ribose 1-diphosphate + anthranilate</text>
        <dbReference type="Rhea" id="RHEA:11768"/>
        <dbReference type="ChEBI" id="CHEBI:16567"/>
        <dbReference type="ChEBI" id="CHEBI:18277"/>
        <dbReference type="ChEBI" id="CHEBI:33019"/>
        <dbReference type="ChEBI" id="CHEBI:58017"/>
        <dbReference type="EC" id="2.4.2.18"/>
    </reaction>
</comment>
<sequence length="346" mass="35331">MTQNWPGLLGRLVARADLTADDTSWAMEEIMTGRATGGQIGAFAAALRSKGETPEEVDGLATVMLSHARRVPLDVAAADVVGTGGDQSGSVNISTMSALVTAAAGVPVVKHGNRAQSSRCGAADVLESLGVVIELSPEAVATCVRELGIGFCYAPAFHPALRHAGPTRKELGIPTVFNILGPLTNPAQPTSALVGCAHERLAPVVAEVLASRGYSVLVVRGDDGLDEITTTTTTRAWVATGGTVREDTIDPADLGVTPAAPDALAGGDAADNAKVLRALVAGDAGAVRDTVLVNAAGTIAAFRGLTTDLTADLRAGLETAADAIDSGRAAKLLDRWITRSRELATS</sequence>
<keyword evidence="4 5" id="KW-0057">Aromatic amino acid biosynthesis</keyword>
<feature type="binding site" evidence="5">
    <location>
        <position position="94"/>
    </location>
    <ligand>
        <name>Mg(2+)</name>
        <dbReference type="ChEBI" id="CHEBI:18420"/>
        <label>1</label>
    </ligand>
</feature>
<dbReference type="InterPro" id="IPR000312">
    <property type="entry name" value="Glycosyl_Trfase_fam3"/>
</dbReference>
<dbReference type="HAMAP" id="MF_00211">
    <property type="entry name" value="TrpD"/>
    <property type="match status" value="1"/>
</dbReference>
<feature type="binding site" evidence="5">
    <location>
        <position position="82"/>
    </location>
    <ligand>
        <name>anthranilate</name>
        <dbReference type="ChEBI" id="CHEBI:16567"/>
        <label>1</label>
    </ligand>
</feature>
<feature type="domain" description="Glycosyl transferase family 3" evidence="6">
    <location>
        <begin position="77"/>
        <end position="329"/>
    </location>
</feature>
<evidence type="ECO:0000313" key="8">
    <source>
        <dbReference type="EMBL" id="MFC4858428.1"/>
    </source>
</evidence>
<comment type="function">
    <text evidence="5">Catalyzes the transfer of the phosphoribosyl group of 5-phosphorylribose-1-pyrophosphate (PRPP) to anthranilate to yield N-(5'-phosphoribosyl)-anthranilate (PRA).</text>
</comment>
<feature type="binding site" evidence="5">
    <location>
        <position position="113"/>
    </location>
    <ligand>
        <name>anthranilate</name>
        <dbReference type="ChEBI" id="CHEBI:16567"/>
        <label>1</label>
    </ligand>
</feature>
<feature type="binding site" evidence="5">
    <location>
        <position position="82"/>
    </location>
    <ligand>
        <name>5-phospho-alpha-D-ribose 1-diphosphate</name>
        <dbReference type="ChEBI" id="CHEBI:58017"/>
    </ligand>
</feature>
<feature type="binding site" evidence="5">
    <location>
        <position position="90"/>
    </location>
    <ligand>
        <name>5-phospho-alpha-D-ribose 1-diphosphate</name>
        <dbReference type="ChEBI" id="CHEBI:58017"/>
    </ligand>
</feature>
<feature type="binding site" evidence="5">
    <location>
        <begin position="85"/>
        <end position="86"/>
    </location>
    <ligand>
        <name>5-phospho-alpha-D-ribose 1-diphosphate</name>
        <dbReference type="ChEBI" id="CHEBI:58017"/>
    </ligand>
</feature>
<feature type="binding site" evidence="5">
    <location>
        <position position="226"/>
    </location>
    <ligand>
        <name>Mg(2+)</name>
        <dbReference type="ChEBI" id="CHEBI:18420"/>
        <label>2</label>
    </ligand>
</feature>
<keyword evidence="5" id="KW-0479">Metal-binding</keyword>
<dbReference type="Gene3D" id="1.20.970.10">
    <property type="entry name" value="Transferase, Pyrimidine Nucleoside Phosphorylase, Chain C"/>
    <property type="match status" value="1"/>
</dbReference>
<feature type="binding site" evidence="5">
    <location>
        <position position="227"/>
    </location>
    <ligand>
        <name>Mg(2+)</name>
        <dbReference type="ChEBI" id="CHEBI:18420"/>
        <label>1</label>
    </ligand>
</feature>
<reference evidence="9" key="1">
    <citation type="journal article" date="2019" name="Int. J. Syst. Evol. Microbiol.">
        <title>The Global Catalogue of Microorganisms (GCM) 10K type strain sequencing project: providing services to taxonomists for standard genome sequencing and annotation.</title>
        <authorList>
            <consortium name="The Broad Institute Genomics Platform"/>
            <consortium name="The Broad Institute Genome Sequencing Center for Infectious Disease"/>
            <person name="Wu L."/>
            <person name="Ma J."/>
        </authorList>
    </citation>
    <scope>NUCLEOTIDE SEQUENCE [LARGE SCALE GENOMIC DNA]</scope>
    <source>
        <strain evidence="9">ZS-22-S1</strain>
    </source>
</reference>
<dbReference type="InterPro" id="IPR017459">
    <property type="entry name" value="Glycosyl_Trfase_fam3_N_dom"/>
</dbReference>
<dbReference type="SUPFAM" id="SSF47648">
    <property type="entry name" value="Nucleoside phosphorylase/phosphoribosyltransferase N-terminal domain"/>
    <property type="match status" value="1"/>
</dbReference>
<dbReference type="EC" id="2.4.2.18" evidence="5"/>
<keyword evidence="1 5" id="KW-0328">Glycosyltransferase</keyword>
<proteinExistence type="inferred from homology"/>
<feature type="binding site" evidence="5">
    <location>
        <position position="168"/>
    </location>
    <ligand>
        <name>anthranilate</name>
        <dbReference type="ChEBI" id="CHEBI:16567"/>
        <label>2</label>
    </ligand>
</feature>
<feature type="binding site" evidence="5">
    <location>
        <begin position="92"/>
        <end position="95"/>
    </location>
    <ligand>
        <name>5-phospho-alpha-D-ribose 1-diphosphate</name>
        <dbReference type="ChEBI" id="CHEBI:58017"/>
    </ligand>
</feature>
<dbReference type="NCBIfam" id="TIGR01245">
    <property type="entry name" value="trpD"/>
    <property type="match status" value="1"/>
</dbReference>
<dbReference type="Proteomes" id="UP001595859">
    <property type="component" value="Unassembled WGS sequence"/>
</dbReference>
<dbReference type="Pfam" id="PF00591">
    <property type="entry name" value="Glycos_transf_3"/>
    <property type="match status" value="1"/>
</dbReference>
<dbReference type="EMBL" id="JBHSIS010000022">
    <property type="protein sequence ID" value="MFC4858428.1"/>
    <property type="molecule type" value="Genomic_DNA"/>
</dbReference>
<comment type="caution">
    <text evidence="5">Lacks conserved residue(s) required for the propagation of feature annotation.</text>
</comment>
<dbReference type="SUPFAM" id="SSF52418">
    <property type="entry name" value="Nucleoside phosphorylase/phosphoribosyltransferase catalytic domain"/>
    <property type="match status" value="1"/>
</dbReference>
<feature type="binding site" evidence="5">
    <location>
        <position position="227"/>
    </location>
    <ligand>
        <name>Mg(2+)</name>
        <dbReference type="ChEBI" id="CHEBI:18420"/>
        <label>2</label>
    </ligand>
</feature>
<keyword evidence="2 5" id="KW-0808">Transferase</keyword>
<name>A0ABV9S9L9_9PSEU</name>
<evidence type="ECO:0000256" key="2">
    <source>
        <dbReference type="ARBA" id="ARBA00022679"/>
    </source>
</evidence>
<keyword evidence="5" id="KW-0028">Amino-acid biosynthesis</keyword>
<dbReference type="PANTHER" id="PTHR43285">
    <property type="entry name" value="ANTHRANILATE PHOSPHORIBOSYLTRANSFERASE"/>
    <property type="match status" value="1"/>
</dbReference>
<organism evidence="8 9">
    <name type="scientific">Actinophytocola glycyrrhizae</name>
    <dbReference type="NCBI Taxonomy" id="2044873"/>
    <lineage>
        <taxon>Bacteria</taxon>
        <taxon>Bacillati</taxon>
        <taxon>Actinomycetota</taxon>
        <taxon>Actinomycetes</taxon>
        <taxon>Pseudonocardiales</taxon>
        <taxon>Pseudonocardiaceae</taxon>
    </lineage>
</organism>
<evidence type="ECO:0000256" key="5">
    <source>
        <dbReference type="HAMAP-Rule" id="MF_00211"/>
    </source>
</evidence>
<keyword evidence="9" id="KW-1185">Reference proteome</keyword>